<evidence type="ECO:0000256" key="1">
    <source>
        <dbReference type="SAM" id="Phobius"/>
    </source>
</evidence>
<keyword evidence="1" id="KW-0812">Transmembrane</keyword>
<evidence type="ECO:0000313" key="2">
    <source>
        <dbReference type="EMBL" id="CEN29582.1"/>
    </source>
</evidence>
<reference evidence="3" key="1">
    <citation type="submission" date="2015-01" db="EMBL/GenBank/DDBJ databases">
        <authorList>
            <person name="Andreevskaya M."/>
        </authorList>
    </citation>
    <scope>NUCLEOTIDE SEQUENCE [LARGE SCALE GENOMIC DNA]</scope>
    <source>
        <strain evidence="3">MKFS47</strain>
        <plasmid evidence="3">III</plasmid>
    </source>
</reference>
<dbReference type="AlphaFoldDB" id="A0A0D6E0F5"/>
<evidence type="ECO:0008006" key="4">
    <source>
        <dbReference type="Google" id="ProtNLM"/>
    </source>
</evidence>
<geneLocation type="plasmid" evidence="2 3">
    <name>III</name>
</geneLocation>
<dbReference type="RefSeq" id="WP_037619900.1">
    <property type="nucleotide sequence ID" value="NZ_LN774771.1"/>
</dbReference>
<keyword evidence="1" id="KW-1133">Transmembrane helix</keyword>
<dbReference type="Proteomes" id="UP000033166">
    <property type="component" value="Plasmid III"/>
</dbReference>
<evidence type="ECO:0000313" key="3">
    <source>
        <dbReference type="Proteomes" id="UP000033166"/>
    </source>
</evidence>
<name>A0A0D6E0F5_9LACT</name>
<protein>
    <recommendedName>
        <fullName evidence="4">Integral membrane protein</fullName>
    </recommendedName>
</protein>
<dbReference type="KEGG" id="lpk:LACPI_2382"/>
<dbReference type="HOGENOM" id="CLU_169733_0_0_9"/>
<feature type="transmembrane region" description="Helical" evidence="1">
    <location>
        <begin position="35"/>
        <end position="53"/>
    </location>
</feature>
<organism evidence="2 3">
    <name type="scientific">Pseudolactococcus piscium MKFS47</name>
    <dbReference type="NCBI Taxonomy" id="297352"/>
    <lineage>
        <taxon>Bacteria</taxon>
        <taxon>Bacillati</taxon>
        <taxon>Bacillota</taxon>
        <taxon>Bacilli</taxon>
        <taxon>Lactobacillales</taxon>
        <taxon>Streptococcaceae</taxon>
        <taxon>Pseudolactococcus</taxon>
    </lineage>
</organism>
<gene>
    <name evidence="2" type="ORF">LACPI_2382</name>
</gene>
<keyword evidence="2" id="KW-0614">Plasmid</keyword>
<proteinExistence type="predicted"/>
<sequence length="107" mass="11544">MNKLTITGISFTVIGILVIIWGITLQPINLASPDFMSFATGGMILLATGLCMISNLPSILSVAGIWMAALTTIVYIYSLPDTDLIIKVIGFVPIIALAVWLSITFWK</sequence>
<feature type="transmembrane region" description="Helical" evidence="1">
    <location>
        <begin position="5"/>
        <end position="23"/>
    </location>
</feature>
<feature type="transmembrane region" description="Helical" evidence="1">
    <location>
        <begin position="84"/>
        <end position="106"/>
    </location>
</feature>
<keyword evidence="1" id="KW-0472">Membrane</keyword>
<dbReference type="EMBL" id="LN774771">
    <property type="protein sequence ID" value="CEN29582.1"/>
    <property type="molecule type" value="Genomic_DNA"/>
</dbReference>
<feature type="transmembrane region" description="Helical" evidence="1">
    <location>
        <begin position="60"/>
        <end position="78"/>
    </location>
</feature>
<accession>A0A0D6E0F5</accession>